<sequence length="144" mass="15058">MDISQLSPTAQVALAQIRVALAEISPEIPETEIYPAARLDSDLRLDLVSKWALAVELERLTKTEIKDAAIHAAVDVEDFMNLIADSQVTQKLAAAEDHASLAASQKADAALGSAELSATNADLPADNASQLATAADLAALLGIK</sequence>
<dbReference type="EMBL" id="JAVDUJ010000001">
    <property type="protein sequence ID" value="MDR6938974.1"/>
    <property type="molecule type" value="Genomic_DNA"/>
</dbReference>
<comment type="caution">
    <text evidence="3">The sequence shown here is derived from an EMBL/GenBank/DDBJ whole genome shotgun (WGS) entry which is preliminary data.</text>
</comment>
<accession>A0ABU1T103</accession>
<dbReference type="Gene3D" id="1.10.1200.10">
    <property type="entry name" value="ACP-like"/>
    <property type="match status" value="1"/>
</dbReference>
<dbReference type="Proteomes" id="UP001266099">
    <property type="component" value="Unassembled WGS sequence"/>
</dbReference>
<evidence type="ECO:0008006" key="5">
    <source>
        <dbReference type="Google" id="ProtNLM"/>
    </source>
</evidence>
<protein>
    <recommendedName>
        <fullName evidence="5">Carrier domain-containing protein</fullName>
    </recommendedName>
</protein>
<dbReference type="Pfam" id="PF10501">
    <property type="entry name" value="Ribosomal_L50"/>
    <property type="match status" value="1"/>
</dbReference>
<organism evidence="3 4">
    <name type="scientific">Arcanobacterium hippocoleae</name>
    <dbReference type="NCBI Taxonomy" id="149017"/>
    <lineage>
        <taxon>Bacteria</taxon>
        <taxon>Bacillati</taxon>
        <taxon>Actinomycetota</taxon>
        <taxon>Actinomycetes</taxon>
        <taxon>Actinomycetales</taxon>
        <taxon>Actinomycetaceae</taxon>
        <taxon>Arcanobacterium</taxon>
    </lineage>
</organism>
<evidence type="ECO:0000313" key="4">
    <source>
        <dbReference type="Proteomes" id="UP001266099"/>
    </source>
</evidence>
<keyword evidence="4" id="KW-1185">Reference proteome</keyword>
<name>A0ABU1T103_9ACTO</name>
<dbReference type="InterPro" id="IPR018305">
    <property type="entry name" value="Ribosomal_m50"/>
</dbReference>
<evidence type="ECO:0000313" key="3">
    <source>
        <dbReference type="EMBL" id="MDR6938974.1"/>
    </source>
</evidence>
<keyword evidence="1" id="KW-0689">Ribosomal protein</keyword>
<reference evidence="3 4" key="1">
    <citation type="submission" date="2023-07" db="EMBL/GenBank/DDBJ databases">
        <title>Sequencing the genomes of 1000 actinobacteria strains.</title>
        <authorList>
            <person name="Klenk H.-P."/>
        </authorList>
    </citation>
    <scope>NUCLEOTIDE SEQUENCE [LARGE SCALE GENOMIC DNA]</scope>
    <source>
        <strain evidence="3 4">DSM 15539</strain>
    </source>
</reference>
<evidence type="ECO:0000256" key="2">
    <source>
        <dbReference type="ARBA" id="ARBA00023274"/>
    </source>
</evidence>
<gene>
    <name evidence="3" type="ORF">J2S36_000517</name>
</gene>
<proteinExistence type="predicted"/>
<dbReference type="InterPro" id="IPR036736">
    <property type="entry name" value="ACP-like_sf"/>
</dbReference>
<evidence type="ECO:0000256" key="1">
    <source>
        <dbReference type="ARBA" id="ARBA00022980"/>
    </source>
</evidence>
<dbReference type="RefSeq" id="WP_309955222.1">
    <property type="nucleotide sequence ID" value="NZ_CP136414.1"/>
</dbReference>
<keyword evidence="2" id="KW-0687">Ribonucleoprotein</keyword>